<accession>A0A0L0NNP3</accession>
<keyword evidence="5" id="KW-1185">Reference proteome</keyword>
<comment type="caution">
    <text evidence="4">The sequence shown here is derived from an EMBL/GenBank/DDBJ whole genome shotgun (WGS) entry which is preliminary data.</text>
</comment>
<dbReference type="EMBL" id="LFRF01000001">
    <property type="protein sequence ID" value="KND95310.1"/>
    <property type="molecule type" value="Genomic_DNA"/>
</dbReference>
<dbReference type="Gene3D" id="2.30.280.10">
    <property type="entry name" value="SRA-YDG"/>
    <property type="match status" value="1"/>
</dbReference>
<evidence type="ECO:0000256" key="1">
    <source>
        <dbReference type="ARBA" id="ARBA00023242"/>
    </source>
</evidence>
<evidence type="ECO:0000256" key="2">
    <source>
        <dbReference type="PROSITE-ProRule" id="PRU00358"/>
    </source>
</evidence>
<organism evidence="4 5">
    <name type="scientific">Tolypocladium ophioglossoides (strain CBS 100239)</name>
    <name type="common">Snaketongue truffleclub</name>
    <name type="synonym">Elaphocordyceps ophioglossoides</name>
    <dbReference type="NCBI Taxonomy" id="1163406"/>
    <lineage>
        <taxon>Eukaryota</taxon>
        <taxon>Fungi</taxon>
        <taxon>Dikarya</taxon>
        <taxon>Ascomycota</taxon>
        <taxon>Pezizomycotina</taxon>
        <taxon>Sordariomycetes</taxon>
        <taxon>Hypocreomycetidae</taxon>
        <taxon>Hypocreales</taxon>
        <taxon>Ophiocordycipitaceae</taxon>
        <taxon>Tolypocladium</taxon>
    </lineage>
</organism>
<dbReference type="InterPro" id="IPR036987">
    <property type="entry name" value="SRA-YDG_sf"/>
</dbReference>
<keyword evidence="1 2" id="KW-0539">Nucleus</keyword>
<comment type="subcellular location">
    <subcellularLocation>
        <location evidence="2">Nucleus</location>
    </subcellularLocation>
</comment>
<feature type="domain" description="YDG" evidence="3">
    <location>
        <begin position="1"/>
        <end position="114"/>
    </location>
</feature>
<dbReference type="GO" id="GO:0005634">
    <property type="term" value="C:nucleus"/>
    <property type="evidence" value="ECO:0007669"/>
    <property type="project" value="UniProtKB-SubCell"/>
</dbReference>
<evidence type="ECO:0000259" key="3">
    <source>
        <dbReference type="PROSITE" id="PS51015"/>
    </source>
</evidence>
<dbReference type="STRING" id="1163406.A0A0L0NNP3"/>
<dbReference type="InterPro" id="IPR015947">
    <property type="entry name" value="PUA-like_sf"/>
</dbReference>
<gene>
    <name evidence="4" type="ORF">TOPH_00584</name>
</gene>
<evidence type="ECO:0000313" key="5">
    <source>
        <dbReference type="Proteomes" id="UP000036947"/>
    </source>
</evidence>
<name>A0A0L0NNP3_TOLOC</name>
<dbReference type="OrthoDB" id="3244603at2759"/>
<evidence type="ECO:0000313" key="4">
    <source>
        <dbReference type="EMBL" id="KND95310.1"/>
    </source>
</evidence>
<dbReference type="Proteomes" id="UP000036947">
    <property type="component" value="Unassembled WGS sequence"/>
</dbReference>
<protein>
    <recommendedName>
        <fullName evidence="3">YDG domain-containing protein</fullName>
    </recommendedName>
</protein>
<sequence>MACANRDGVVGSVSEKPTKALYGVTTVPLLSGREDVCSPPETVKYMREGQLSDMHLSLISQVGTHIRILRGYCLKSPLAPKAGIRYDGLYIIRQYGQKLCQNSGVHRVVLTIERVPGQRSLQEIAMIPRPSQLDDWQLFEKYEGEMIRQRRGDPGFLDWKMAKAEERIDLEQWRRALELGTELKLVRLSQASQSVQSNAAVKDEVSSQKK</sequence>
<proteinExistence type="predicted"/>
<reference evidence="4 5" key="1">
    <citation type="journal article" date="2015" name="BMC Genomics">
        <title>The genome of the truffle-parasite Tolypocladium ophioglossoides and the evolution of antifungal peptaibiotics.</title>
        <authorList>
            <person name="Quandt C.A."/>
            <person name="Bushley K.E."/>
            <person name="Spatafora J.W."/>
        </authorList>
    </citation>
    <scope>NUCLEOTIDE SEQUENCE [LARGE SCALE GENOMIC DNA]</scope>
    <source>
        <strain evidence="4 5">CBS 100239</strain>
    </source>
</reference>
<dbReference type="InterPro" id="IPR003105">
    <property type="entry name" value="SRA_YDG"/>
</dbReference>
<dbReference type="PROSITE" id="PS51015">
    <property type="entry name" value="YDG"/>
    <property type="match status" value="1"/>
</dbReference>
<dbReference type="SUPFAM" id="SSF88697">
    <property type="entry name" value="PUA domain-like"/>
    <property type="match status" value="1"/>
</dbReference>
<dbReference type="AlphaFoldDB" id="A0A0L0NNP3"/>